<reference evidence="1 2" key="2">
    <citation type="submission" date="2018-11" db="EMBL/GenBank/DDBJ databases">
        <authorList>
            <consortium name="Pathogen Informatics"/>
        </authorList>
    </citation>
    <scope>NUCLEOTIDE SEQUENCE [LARGE SCALE GENOMIC DNA]</scope>
</reference>
<proteinExistence type="predicted"/>
<gene>
    <name evidence="1" type="ORF">TCNE_LOCUS7586</name>
</gene>
<sequence length="66" mass="7228">MCGVRCVYGTCIVCGVRVSAAVTSGVWCPCVVSRDECVFVRVWCVVCVACVWRVVHTVCVRFVLVV</sequence>
<evidence type="ECO:0000313" key="3">
    <source>
        <dbReference type="WBParaSite" id="TCNE_0000758601-mRNA-1"/>
    </source>
</evidence>
<accession>A0A183UGG6</accession>
<evidence type="ECO:0000313" key="2">
    <source>
        <dbReference type="Proteomes" id="UP000050794"/>
    </source>
</evidence>
<reference evidence="3" key="1">
    <citation type="submission" date="2016-06" db="UniProtKB">
        <authorList>
            <consortium name="WormBaseParasite"/>
        </authorList>
    </citation>
    <scope>IDENTIFICATION</scope>
</reference>
<protein>
    <submittedName>
        <fullName evidence="3">Secreted protein</fullName>
    </submittedName>
</protein>
<dbReference type="EMBL" id="UYWY01019712">
    <property type="protein sequence ID" value="VDM38907.1"/>
    <property type="molecule type" value="Genomic_DNA"/>
</dbReference>
<dbReference type="WBParaSite" id="TCNE_0000758601-mRNA-1">
    <property type="protein sequence ID" value="TCNE_0000758601-mRNA-1"/>
    <property type="gene ID" value="TCNE_0000758601"/>
</dbReference>
<dbReference type="Proteomes" id="UP000050794">
    <property type="component" value="Unassembled WGS sequence"/>
</dbReference>
<keyword evidence="2" id="KW-1185">Reference proteome</keyword>
<name>A0A183UGG6_TOXCA</name>
<dbReference type="AlphaFoldDB" id="A0A183UGG6"/>
<organism evidence="2 3">
    <name type="scientific">Toxocara canis</name>
    <name type="common">Canine roundworm</name>
    <dbReference type="NCBI Taxonomy" id="6265"/>
    <lineage>
        <taxon>Eukaryota</taxon>
        <taxon>Metazoa</taxon>
        <taxon>Ecdysozoa</taxon>
        <taxon>Nematoda</taxon>
        <taxon>Chromadorea</taxon>
        <taxon>Rhabditida</taxon>
        <taxon>Spirurina</taxon>
        <taxon>Ascaridomorpha</taxon>
        <taxon>Ascaridoidea</taxon>
        <taxon>Toxocaridae</taxon>
        <taxon>Toxocara</taxon>
    </lineage>
</organism>
<evidence type="ECO:0000313" key="1">
    <source>
        <dbReference type="EMBL" id="VDM38907.1"/>
    </source>
</evidence>